<proteinExistence type="predicted"/>
<name>A0A5S3PQN6_9FLAO</name>
<comment type="caution">
    <text evidence="2">The sequence shown here is derived from an EMBL/GenBank/DDBJ whole genome shotgun (WGS) entry which is preliminary data.</text>
</comment>
<evidence type="ECO:0000256" key="1">
    <source>
        <dbReference type="SAM" id="SignalP"/>
    </source>
</evidence>
<gene>
    <name evidence="2" type="ORF">FEE95_10610</name>
</gene>
<dbReference type="SUPFAM" id="SSF51126">
    <property type="entry name" value="Pectin lyase-like"/>
    <property type="match status" value="1"/>
</dbReference>
<organism evidence="2 3">
    <name type="scientific">Maribacter algarum</name>
    <name type="common">ex Zhang et al. 2020</name>
    <dbReference type="NCBI Taxonomy" id="2578118"/>
    <lineage>
        <taxon>Bacteria</taxon>
        <taxon>Pseudomonadati</taxon>
        <taxon>Bacteroidota</taxon>
        <taxon>Flavobacteriia</taxon>
        <taxon>Flavobacteriales</taxon>
        <taxon>Flavobacteriaceae</taxon>
        <taxon>Maribacter</taxon>
    </lineage>
</organism>
<keyword evidence="1" id="KW-0732">Signal</keyword>
<dbReference type="OrthoDB" id="1111178at2"/>
<feature type="signal peptide" evidence="1">
    <location>
        <begin position="1"/>
        <end position="23"/>
    </location>
</feature>
<evidence type="ECO:0000313" key="2">
    <source>
        <dbReference type="EMBL" id="TMM56939.1"/>
    </source>
</evidence>
<dbReference type="PROSITE" id="PS51257">
    <property type="entry name" value="PROKAR_LIPOPROTEIN"/>
    <property type="match status" value="1"/>
</dbReference>
<reference evidence="2 3" key="1">
    <citation type="submission" date="2019-05" db="EMBL/GenBank/DDBJ databases">
        <authorList>
            <person name="Zhang J.-Y."/>
            <person name="Feg X."/>
            <person name="Du Z.-J."/>
        </authorList>
    </citation>
    <scope>NUCLEOTIDE SEQUENCE [LARGE SCALE GENOMIC DNA]</scope>
    <source>
        <strain evidence="2 3">RZ26</strain>
    </source>
</reference>
<protein>
    <recommendedName>
        <fullName evidence="4">Right-handed parallel beta-helix repeat-containing protein</fullName>
    </recommendedName>
</protein>
<feature type="chain" id="PRO_5024299926" description="Right-handed parallel beta-helix repeat-containing protein" evidence="1">
    <location>
        <begin position="24"/>
        <end position="509"/>
    </location>
</feature>
<dbReference type="Proteomes" id="UP000310314">
    <property type="component" value="Unassembled WGS sequence"/>
</dbReference>
<dbReference type="RefSeq" id="WP_138657923.1">
    <property type="nucleotide sequence ID" value="NZ_VATY01000002.1"/>
</dbReference>
<accession>A0A5S3PQN6</accession>
<dbReference type="EMBL" id="VATY01000002">
    <property type="protein sequence ID" value="TMM56939.1"/>
    <property type="molecule type" value="Genomic_DNA"/>
</dbReference>
<evidence type="ECO:0000313" key="3">
    <source>
        <dbReference type="Proteomes" id="UP000310314"/>
    </source>
</evidence>
<dbReference type="AlphaFoldDB" id="A0A5S3PQN6"/>
<keyword evidence="3" id="KW-1185">Reference proteome</keyword>
<sequence length="509" mass="56286">MRSFFVSLLILALVALVSSCRKDLEYAPSNGNLEFSKDTIFLDTIYTNLTSSTRTLKVYNRTRDDIEIPSIRLSQGQNSSYRLNVDGVAGKEFEGIQILAQDSIFIFIETTFNVPDTALNEFLYTDAIQFDNGEYLQEVQLVTLIKDAVFLYPKSLPDGSKETVLIGFDDSGNEIRAEGFELEDDQLNFTNQKPYVIYGYAVVPEGKELIVDAGSRVHFHKDSGMLIKSNASLQVNGGLSEDQDLLENEVIFSGDRLESELTNVAGQWGTLWITSGSINNTINYLTLKNATVGLLVDGDGILNSPTLTVTNSQIYNSASVNLWGKKAAINAENVVLGSSGNTSLFLNLGGKYEFAHCTVANYWSNGFRGGTALEIDNFTRSSNGELERAEFFNCIIDGNNAIELVLRNNNTNLFEYSFINCLLKFRDSGGMFDSDPLYDFGNLSLYKEVFINEDANYLNVAKNDFRIENPSAAEGRANIGTALRIPFDLLGIDRTSSPSIGAYQISTQN</sequence>
<dbReference type="InterPro" id="IPR011050">
    <property type="entry name" value="Pectin_lyase_fold/virulence"/>
</dbReference>
<evidence type="ECO:0008006" key="4">
    <source>
        <dbReference type="Google" id="ProtNLM"/>
    </source>
</evidence>